<reference evidence="2 3" key="1">
    <citation type="submission" date="2019-08" db="EMBL/GenBank/DDBJ databases">
        <authorList>
            <person name="Shi S."/>
        </authorList>
    </citation>
    <scope>NUCLEOTIDE SEQUENCE [LARGE SCALE GENOMIC DNA]</scope>
    <source>
        <strain evidence="2 3">GY10130</strain>
    </source>
</reference>
<sequence length="133" mass="15181">MKRKHYIFALTLPLAFVVGQAWAQEATTQLPSLQQEHILVKADTTARLATLSGIHLQTGKNGTFLLDFEQELEENATLHITNKAGKLVYKKPVSMVANKNTWRYNVGKLRPDTYLIEVKTSDTTYWTRFKISK</sequence>
<feature type="chain" id="PRO_5023107502" description="T9SS type A sorting domain-containing protein" evidence="1">
    <location>
        <begin position="24"/>
        <end position="133"/>
    </location>
</feature>
<dbReference type="RefSeq" id="WP_147924175.1">
    <property type="nucleotide sequence ID" value="NZ_VRTY01000163.1"/>
</dbReference>
<evidence type="ECO:0000313" key="3">
    <source>
        <dbReference type="Proteomes" id="UP000321926"/>
    </source>
</evidence>
<dbReference type="AlphaFoldDB" id="A0A5C8IJI5"/>
<gene>
    <name evidence="2" type="ORF">FVR03_23275</name>
</gene>
<protein>
    <recommendedName>
        <fullName evidence="4">T9SS type A sorting domain-containing protein</fullName>
    </recommendedName>
</protein>
<evidence type="ECO:0000256" key="1">
    <source>
        <dbReference type="SAM" id="SignalP"/>
    </source>
</evidence>
<keyword evidence="3" id="KW-1185">Reference proteome</keyword>
<keyword evidence="1" id="KW-0732">Signal</keyword>
<feature type="signal peptide" evidence="1">
    <location>
        <begin position="1"/>
        <end position="23"/>
    </location>
</feature>
<organism evidence="2 3">
    <name type="scientific">Pontibacter qinzhouensis</name>
    <dbReference type="NCBI Taxonomy" id="2603253"/>
    <lineage>
        <taxon>Bacteria</taxon>
        <taxon>Pseudomonadati</taxon>
        <taxon>Bacteroidota</taxon>
        <taxon>Cytophagia</taxon>
        <taxon>Cytophagales</taxon>
        <taxon>Hymenobacteraceae</taxon>
        <taxon>Pontibacter</taxon>
    </lineage>
</organism>
<dbReference type="OrthoDB" id="885753at2"/>
<accession>A0A5C8IJI5</accession>
<evidence type="ECO:0000313" key="2">
    <source>
        <dbReference type="EMBL" id="TXK21638.1"/>
    </source>
</evidence>
<comment type="caution">
    <text evidence="2">The sequence shown here is derived from an EMBL/GenBank/DDBJ whole genome shotgun (WGS) entry which is preliminary data.</text>
</comment>
<evidence type="ECO:0008006" key="4">
    <source>
        <dbReference type="Google" id="ProtNLM"/>
    </source>
</evidence>
<dbReference type="EMBL" id="VRTY01000163">
    <property type="protein sequence ID" value="TXK21638.1"/>
    <property type="molecule type" value="Genomic_DNA"/>
</dbReference>
<proteinExistence type="predicted"/>
<dbReference type="Proteomes" id="UP000321926">
    <property type="component" value="Unassembled WGS sequence"/>
</dbReference>
<name>A0A5C8IJI5_9BACT</name>